<dbReference type="RefSeq" id="WP_184056499.1">
    <property type="nucleotide sequence ID" value="NZ_JACIJK010000004.1"/>
</dbReference>
<dbReference type="EC" id="1.1.1.371" evidence="5"/>
<dbReference type="PANTHER" id="PTHR43708">
    <property type="entry name" value="CONSERVED EXPRESSED OXIDOREDUCTASE (EUROFUNG)"/>
    <property type="match status" value="1"/>
</dbReference>
<evidence type="ECO:0000259" key="4">
    <source>
        <dbReference type="Pfam" id="PF02894"/>
    </source>
</evidence>
<dbReference type="NCBIfam" id="NF008607">
    <property type="entry name" value="PRK11579.1"/>
    <property type="match status" value="1"/>
</dbReference>
<evidence type="ECO:0000259" key="3">
    <source>
        <dbReference type="Pfam" id="PF01408"/>
    </source>
</evidence>
<keyword evidence="6" id="KW-1185">Reference proteome</keyword>
<dbReference type="PANTHER" id="PTHR43708:SF5">
    <property type="entry name" value="CONSERVED EXPRESSED OXIDOREDUCTASE (EUROFUNG)-RELATED"/>
    <property type="match status" value="1"/>
</dbReference>
<comment type="caution">
    <text evidence="5">The sequence shown here is derived from an EMBL/GenBank/DDBJ whole genome shotgun (WGS) entry which is preliminary data.</text>
</comment>
<dbReference type="InterPro" id="IPR000683">
    <property type="entry name" value="Gfo/Idh/MocA-like_OxRdtase_N"/>
</dbReference>
<dbReference type="Pfam" id="PF01408">
    <property type="entry name" value="GFO_IDH_MocA"/>
    <property type="match status" value="1"/>
</dbReference>
<dbReference type="InterPro" id="IPR051317">
    <property type="entry name" value="Gfo/Idh/MocA_oxidoreduct"/>
</dbReference>
<dbReference type="GO" id="GO:0000166">
    <property type="term" value="F:nucleotide binding"/>
    <property type="evidence" value="ECO:0007669"/>
    <property type="project" value="InterPro"/>
</dbReference>
<comment type="similarity">
    <text evidence="1">Belongs to the Gfo/Idh/MocA family.</text>
</comment>
<dbReference type="Proteomes" id="UP000546200">
    <property type="component" value="Unassembled WGS sequence"/>
</dbReference>
<evidence type="ECO:0000256" key="1">
    <source>
        <dbReference type="ARBA" id="ARBA00010928"/>
    </source>
</evidence>
<organism evidence="5 6">
    <name type="scientific">Sphingomonas aerophila</name>
    <dbReference type="NCBI Taxonomy" id="1344948"/>
    <lineage>
        <taxon>Bacteria</taxon>
        <taxon>Pseudomonadati</taxon>
        <taxon>Pseudomonadota</taxon>
        <taxon>Alphaproteobacteria</taxon>
        <taxon>Sphingomonadales</taxon>
        <taxon>Sphingomonadaceae</taxon>
        <taxon>Sphingomonas</taxon>
    </lineage>
</organism>
<dbReference type="Pfam" id="PF02894">
    <property type="entry name" value="GFO_IDH_MocA_C"/>
    <property type="match status" value="1"/>
</dbReference>
<dbReference type="Gene3D" id="3.40.50.720">
    <property type="entry name" value="NAD(P)-binding Rossmann-like Domain"/>
    <property type="match status" value="1"/>
</dbReference>
<evidence type="ECO:0000256" key="2">
    <source>
        <dbReference type="ARBA" id="ARBA00023002"/>
    </source>
</evidence>
<dbReference type="SUPFAM" id="SSF51735">
    <property type="entry name" value="NAD(P)-binding Rossmann-fold domains"/>
    <property type="match status" value="1"/>
</dbReference>
<dbReference type="GO" id="GO:0102497">
    <property type="term" value="F:scyllo-inositol dehydrogenase (NADP+) activity"/>
    <property type="evidence" value="ECO:0007669"/>
    <property type="project" value="UniProtKB-EC"/>
</dbReference>
<name>A0A7W9BD66_9SPHN</name>
<evidence type="ECO:0000313" key="5">
    <source>
        <dbReference type="EMBL" id="MBB5714853.1"/>
    </source>
</evidence>
<dbReference type="Gene3D" id="3.30.360.10">
    <property type="entry name" value="Dihydrodipicolinate Reductase, domain 2"/>
    <property type="match status" value="1"/>
</dbReference>
<protein>
    <submittedName>
        <fullName evidence="5">Scyllo-inositol 2-dehydrogenase (NADP+)</fullName>
        <ecNumber evidence="5">1.1.1.371</ecNumber>
    </submittedName>
</protein>
<feature type="domain" description="Gfo/Idh/MocA-like oxidoreductase C-terminal" evidence="4">
    <location>
        <begin position="135"/>
        <end position="345"/>
    </location>
</feature>
<evidence type="ECO:0000313" key="6">
    <source>
        <dbReference type="Proteomes" id="UP000546200"/>
    </source>
</evidence>
<proteinExistence type="inferred from homology"/>
<keyword evidence="2 5" id="KW-0560">Oxidoreductase</keyword>
<dbReference type="InterPro" id="IPR036291">
    <property type="entry name" value="NAD(P)-bd_dom_sf"/>
</dbReference>
<accession>A0A7W9BD66</accession>
<reference evidence="5 6" key="1">
    <citation type="submission" date="2020-08" db="EMBL/GenBank/DDBJ databases">
        <title>Genomic Encyclopedia of Type Strains, Phase IV (KMG-IV): sequencing the most valuable type-strain genomes for metagenomic binning, comparative biology and taxonomic classification.</title>
        <authorList>
            <person name="Goeker M."/>
        </authorList>
    </citation>
    <scope>NUCLEOTIDE SEQUENCE [LARGE SCALE GENOMIC DNA]</scope>
    <source>
        <strain evidence="5 6">DSM 100044</strain>
    </source>
</reference>
<dbReference type="AlphaFoldDB" id="A0A7W9BD66"/>
<dbReference type="EMBL" id="JACIJK010000004">
    <property type="protein sequence ID" value="MBB5714853.1"/>
    <property type="molecule type" value="Genomic_DNA"/>
</dbReference>
<dbReference type="InterPro" id="IPR004104">
    <property type="entry name" value="Gfo/Idh/MocA-like_OxRdtase_C"/>
</dbReference>
<gene>
    <name evidence="5" type="ORF">FHS94_001689</name>
</gene>
<sequence length="345" mass="36811">MIQRPIGVGLVGFGLAGARLHAPVIAATGEFRIAAIMTSRREEAHAAWPDAAVVGDVDALIGRPEVDLVIVVSPNPTHAPVARAALAAGKHVVVDKPFVTDIADGEALIEQARSAGLVLSVYHNRRWDADFLTVRDLLQSGALGEVMLAELCWDRHRAAIKRGWREEAQDGSGLLSDLGPHLVDQMLQLFGHPDAVWADIVTQRAGAAVDDYFDLRFHYGELRVRLASSTLVAAARSRFALHGTRASFVKHGIDPQEAVLRAGGSPDQPGYGVEDARDRGMLTLADGKGHTVPTVRGDWRVFYRGVANAITNGAPAPVDPADALAGLRLIGRAREAAAAGRLVML</sequence>
<feature type="domain" description="Gfo/Idh/MocA-like oxidoreductase N-terminal" evidence="3">
    <location>
        <begin position="6"/>
        <end position="123"/>
    </location>
</feature>